<evidence type="ECO:0000313" key="1">
    <source>
        <dbReference type="EMBL" id="KAJ8880771.1"/>
    </source>
</evidence>
<gene>
    <name evidence="1" type="ORF">PR048_017242</name>
</gene>
<name>A0ABQ9H8Z0_9NEOP</name>
<keyword evidence="2" id="KW-1185">Reference proteome</keyword>
<reference evidence="1 2" key="1">
    <citation type="submission" date="2023-02" db="EMBL/GenBank/DDBJ databases">
        <title>LHISI_Scaffold_Assembly.</title>
        <authorList>
            <person name="Stuart O.P."/>
            <person name="Cleave R."/>
            <person name="Magrath M.J.L."/>
            <person name="Mikheyev A.S."/>
        </authorList>
    </citation>
    <scope>NUCLEOTIDE SEQUENCE [LARGE SCALE GENOMIC DNA]</scope>
    <source>
        <strain evidence="1">Daus_M_001</strain>
        <tissue evidence="1">Leg muscle</tissue>
    </source>
</reference>
<comment type="caution">
    <text evidence="1">The sequence shown here is derived from an EMBL/GenBank/DDBJ whole genome shotgun (WGS) entry which is preliminary data.</text>
</comment>
<sequence length="171" mass="20190">MRAIIHDWILARNICHYTGPWLHFMKTYKKNNPDNPVNRKYYETQFHNLNLSKKRPNKDTCQTGDRLNTLIQFSDDETTLKQELEEHYREADAAYNAKRRLWTFNFTVHDCDERQTHCFVWDESAGRGVNSQFLSLSSEPCIIHITMYSDTCRGQNKNSHMSAKCLVTPQL</sequence>
<dbReference type="Proteomes" id="UP001159363">
    <property type="component" value="Chromosome 5"/>
</dbReference>
<dbReference type="EMBL" id="JARBHB010000006">
    <property type="protein sequence ID" value="KAJ8880771.1"/>
    <property type="molecule type" value="Genomic_DNA"/>
</dbReference>
<proteinExistence type="predicted"/>
<organism evidence="1 2">
    <name type="scientific">Dryococelus australis</name>
    <dbReference type="NCBI Taxonomy" id="614101"/>
    <lineage>
        <taxon>Eukaryota</taxon>
        <taxon>Metazoa</taxon>
        <taxon>Ecdysozoa</taxon>
        <taxon>Arthropoda</taxon>
        <taxon>Hexapoda</taxon>
        <taxon>Insecta</taxon>
        <taxon>Pterygota</taxon>
        <taxon>Neoptera</taxon>
        <taxon>Polyneoptera</taxon>
        <taxon>Phasmatodea</taxon>
        <taxon>Verophasmatodea</taxon>
        <taxon>Anareolatae</taxon>
        <taxon>Phasmatidae</taxon>
        <taxon>Eurycanthinae</taxon>
        <taxon>Dryococelus</taxon>
    </lineage>
</organism>
<evidence type="ECO:0000313" key="2">
    <source>
        <dbReference type="Proteomes" id="UP001159363"/>
    </source>
</evidence>
<protein>
    <submittedName>
        <fullName evidence="1">Uncharacterized protein</fullName>
    </submittedName>
</protein>
<accession>A0ABQ9H8Z0</accession>